<dbReference type="EMBL" id="OZ034830">
    <property type="protein sequence ID" value="CAL1687410.1"/>
    <property type="molecule type" value="Genomic_DNA"/>
</dbReference>
<sequence>MEEMINNRNTQEIEENPAVENKKCLDHHEASLKNKDINAPPLHIPIFQSSPLTTTTTDSIRFAMSLNREHMDHEAALQNEDFVSPLYASVFQSSPLKTTTTDSVPLAISSNRKCMDHEAALQNEDFVSSSYAPVFQSSPLKTTTTDSVPLAISSKRKCMDHEAALQNKDFVSSSYAPVFQSEPLNDTPLELSSLNCKPPLKCKEVKEHDDRRDEFDRRKTNVHSPTFPLLTLGSVNDDSDCKRASPFEKPLELVKSTPGNPKSQNNTPLEISKNVTNLHSSKQNKDINKEGICDGDSIENQQLPQDIRRGGITSGYPGLGPAQLPHNLCPFPPSYLGINANMYPPMSSTYANSYINPNFMPPLIYAQPIPLLPPVACIDISRTNLLTWLPPIYTNMSHVNLSSLPPVTDIGISRATSSRATSSRATSSRAKSTRAKSSRVKPSRVLSPPTSIQANSSINPNFVPPLICASPIPLLPPVTRVGISHINPATCLPYINTNMSCVNPPSSMPFDCTRVSTSHINPSRFLPPPTYAGTSRINPAPPLPRITYSSTSYVNPLSSSSVRINTPPVKSPSLSSDNYVSTSHANSPSHLPPFTDVNTSRVSPAPLSPITCSSTSYVNPLSSSSVRINTPPVKSPSLSSDNYVSTSHANPPSLPPFTDVNTSRVNPSPPITCSSTSLSSDNYVSTFHANSPSHLPPFTDVNISRVSPASLSPYLFQHFTCSSTSYVNPLSSPSARINIPPVKSPSLSSDNYVSTCHANPPFLPPFTDVNTSRVNPSPPITCSSTSLSSDNYVSTSHANPPLPLSPSTDVDTSRANSSPLPPVITHVNISRAKPSPSISPPYSDFYPISPPYSDLSPISSPSSLPLVTCANTSRVNSHSSYPVIRINVSPVNPSSSLPSVT</sequence>
<feature type="compositionally biased region" description="Low complexity" evidence="1">
    <location>
        <begin position="414"/>
        <end position="430"/>
    </location>
</feature>
<feature type="compositionally biased region" description="Polar residues" evidence="1">
    <location>
        <begin position="636"/>
        <end position="650"/>
    </location>
</feature>
<name>A0AAV2P3C7_9HYME</name>
<feature type="region of interest" description="Disordered" evidence="1">
    <location>
        <begin position="523"/>
        <end position="542"/>
    </location>
</feature>
<gene>
    <name evidence="2" type="ORF">LPLAT_LOCUS12623</name>
</gene>
<dbReference type="AlphaFoldDB" id="A0AAV2P3C7"/>
<evidence type="ECO:0000313" key="3">
    <source>
        <dbReference type="Proteomes" id="UP001497644"/>
    </source>
</evidence>
<evidence type="ECO:0000313" key="2">
    <source>
        <dbReference type="EMBL" id="CAL1687410.1"/>
    </source>
</evidence>
<feature type="region of interest" description="Disordered" evidence="1">
    <location>
        <begin position="791"/>
        <end position="819"/>
    </location>
</feature>
<proteinExistence type="predicted"/>
<reference evidence="2" key="1">
    <citation type="submission" date="2024-04" db="EMBL/GenBank/DDBJ databases">
        <authorList>
            <consortium name="Molecular Ecology Group"/>
        </authorList>
    </citation>
    <scope>NUCLEOTIDE SEQUENCE</scope>
</reference>
<evidence type="ECO:0000256" key="1">
    <source>
        <dbReference type="SAM" id="MobiDB-lite"/>
    </source>
</evidence>
<keyword evidence="3" id="KW-1185">Reference proteome</keyword>
<feature type="compositionally biased region" description="Basic residues" evidence="1">
    <location>
        <begin position="431"/>
        <end position="442"/>
    </location>
</feature>
<dbReference type="Proteomes" id="UP001497644">
    <property type="component" value="Chromosome 7"/>
</dbReference>
<protein>
    <submittedName>
        <fullName evidence="2">Uncharacterized protein</fullName>
    </submittedName>
</protein>
<feature type="region of interest" description="Disordered" evidence="1">
    <location>
        <begin position="414"/>
        <end position="451"/>
    </location>
</feature>
<feature type="region of interest" description="Disordered" evidence="1">
    <location>
        <begin position="557"/>
        <end position="603"/>
    </location>
</feature>
<organism evidence="2 3">
    <name type="scientific">Lasius platythorax</name>
    <dbReference type="NCBI Taxonomy" id="488582"/>
    <lineage>
        <taxon>Eukaryota</taxon>
        <taxon>Metazoa</taxon>
        <taxon>Ecdysozoa</taxon>
        <taxon>Arthropoda</taxon>
        <taxon>Hexapoda</taxon>
        <taxon>Insecta</taxon>
        <taxon>Pterygota</taxon>
        <taxon>Neoptera</taxon>
        <taxon>Endopterygota</taxon>
        <taxon>Hymenoptera</taxon>
        <taxon>Apocrita</taxon>
        <taxon>Aculeata</taxon>
        <taxon>Formicoidea</taxon>
        <taxon>Formicidae</taxon>
        <taxon>Formicinae</taxon>
        <taxon>Lasius</taxon>
        <taxon>Lasius</taxon>
    </lineage>
</organism>
<accession>A0AAV2P3C7</accession>
<feature type="compositionally biased region" description="Polar residues" evidence="1">
    <location>
        <begin position="805"/>
        <end position="818"/>
    </location>
</feature>
<feature type="region of interest" description="Disordered" evidence="1">
    <location>
        <begin position="620"/>
        <end position="657"/>
    </location>
</feature>
<feature type="compositionally biased region" description="Polar residues" evidence="1">
    <location>
        <begin position="572"/>
        <end position="589"/>
    </location>
</feature>